<dbReference type="SUPFAM" id="SSF49354">
    <property type="entry name" value="PapD-like"/>
    <property type="match status" value="2"/>
</dbReference>
<dbReference type="AlphaFoldDB" id="A0A976FKS4"/>
<evidence type="ECO:0000256" key="4">
    <source>
        <dbReference type="ARBA" id="ARBA00022989"/>
    </source>
</evidence>
<dbReference type="GO" id="GO:0005886">
    <property type="term" value="C:plasma membrane"/>
    <property type="evidence" value="ECO:0007669"/>
    <property type="project" value="TreeGrafter"/>
</dbReference>
<comment type="subcellular location">
    <subcellularLocation>
        <location evidence="1">Membrane</location>
        <topology evidence="1">Single-pass type IV membrane protein</topology>
    </subcellularLocation>
</comment>
<feature type="compositionally biased region" description="Polar residues" evidence="6">
    <location>
        <begin position="212"/>
        <end position="222"/>
    </location>
</feature>
<dbReference type="PANTHER" id="PTHR10809:SF6">
    <property type="entry name" value="AT11025P-RELATED"/>
    <property type="match status" value="1"/>
</dbReference>
<keyword evidence="9" id="KW-1185">Reference proteome</keyword>
<dbReference type="GeneID" id="94344094"/>
<dbReference type="GO" id="GO:0090158">
    <property type="term" value="P:endoplasmic reticulum membrane organization"/>
    <property type="evidence" value="ECO:0007669"/>
    <property type="project" value="TreeGrafter"/>
</dbReference>
<feature type="compositionally biased region" description="Polar residues" evidence="6">
    <location>
        <begin position="241"/>
        <end position="254"/>
    </location>
</feature>
<evidence type="ECO:0000256" key="2">
    <source>
        <dbReference type="ARBA" id="ARBA00008932"/>
    </source>
</evidence>
<dbReference type="OrthoDB" id="264603at2759"/>
<organism evidence="8 9">
    <name type="scientific">Bremia lactucae</name>
    <name type="common">Lettuce downy mildew</name>
    <dbReference type="NCBI Taxonomy" id="4779"/>
    <lineage>
        <taxon>Eukaryota</taxon>
        <taxon>Sar</taxon>
        <taxon>Stramenopiles</taxon>
        <taxon>Oomycota</taxon>
        <taxon>Peronosporomycetes</taxon>
        <taxon>Peronosporales</taxon>
        <taxon>Peronosporaceae</taxon>
        <taxon>Bremia</taxon>
    </lineage>
</organism>
<dbReference type="PROSITE" id="PS50202">
    <property type="entry name" value="MSP"/>
    <property type="match status" value="2"/>
</dbReference>
<evidence type="ECO:0000256" key="3">
    <source>
        <dbReference type="ARBA" id="ARBA00022692"/>
    </source>
</evidence>
<evidence type="ECO:0000256" key="6">
    <source>
        <dbReference type="SAM" id="MobiDB-lite"/>
    </source>
</evidence>
<dbReference type="InterPro" id="IPR013783">
    <property type="entry name" value="Ig-like_fold"/>
</dbReference>
<protein>
    <recommendedName>
        <fullName evidence="7">MSP domain-containing protein</fullName>
    </recommendedName>
</protein>
<feature type="region of interest" description="Disordered" evidence="6">
    <location>
        <begin position="212"/>
        <end position="273"/>
    </location>
</feature>
<dbReference type="Gene3D" id="2.60.40.10">
    <property type="entry name" value="Immunoglobulins"/>
    <property type="match status" value="2"/>
</dbReference>
<dbReference type="Pfam" id="PF00635">
    <property type="entry name" value="Motile_Sperm"/>
    <property type="match status" value="2"/>
</dbReference>
<feature type="domain" description="MSP" evidence="7">
    <location>
        <begin position="345"/>
        <end position="483"/>
    </location>
</feature>
<dbReference type="GO" id="GO:0061817">
    <property type="term" value="P:endoplasmic reticulum-plasma membrane tethering"/>
    <property type="evidence" value="ECO:0007669"/>
    <property type="project" value="TreeGrafter"/>
</dbReference>
<dbReference type="InterPro" id="IPR016763">
    <property type="entry name" value="VAP"/>
</dbReference>
<gene>
    <name evidence="8" type="ORF">CCR75_000315</name>
</gene>
<comment type="similarity">
    <text evidence="2">Belongs to the VAMP-associated protein (VAP) (TC 9.B.17) family.</text>
</comment>
<dbReference type="KEGG" id="blac:94344094"/>
<feature type="region of interest" description="Disordered" evidence="6">
    <location>
        <begin position="488"/>
        <end position="518"/>
    </location>
</feature>
<dbReference type="Proteomes" id="UP000294530">
    <property type="component" value="Unassembled WGS sequence"/>
</dbReference>
<evidence type="ECO:0000313" key="8">
    <source>
        <dbReference type="EMBL" id="TDH68617.1"/>
    </source>
</evidence>
<comment type="caution">
    <text evidence="8">The sequence shown here is derived from an EMBL/GenBank/DDBJ whole genome shotgun (WGS) entry which is preliminary data.</text>
</comment>
<accession>A0A976FKS4</accession>
<evidence type="ECO:0000313" key="9">
    <source>
        <dbReference type="Proteomes" id="UP000294530"/>
    </source>
</evidence>
<reference evidence="8 9" key="1">
    <citation type="journal article" date="2021" name="Genome Biol.">
        <title>AFLAP: assembly-free linkage analysis pipeline using k-mers from genome sequencing data.</title>
        <authorList>
            <person name="Fletcher K."/>
            <person name="Zhang L."/>
            <person name="Gil J."/>
            <person name="Han R."/>
            <person name="Cavanaugh K."/>
            <person name="Michelmore R."/>
        </authorList>
    </citation>
    <scope>NUCLEOTIDE SEQUENCE [LARGE SCALE GENOMIC DNA]</scope>
    <source>
        <strain evidence="8 9">SF5</strain>
    </source>
</reference>
<evidence type="ECO:0000259" key="7">
    <source>
        <dbReference type="PROSITE" id="PS50202"/>
    </source>
</evidence>
<dbReference type="PANTHER" id="PTHR10809">
    <property type="entry name" value="VESICLE-ASSOCIATED MEMBRANE PROTEIN-ASSOCIATED PROTEIN"/>
    <property type="match status" value="1"/>
</dbReference>
<keyword evidence="3" id="KW-0812">Transmembrane</keyword>
<name>A0A976FKS4_BRELC</name>
<keyword evidence="5" id="KW-0472">Membrane</keyword>
<keyword evidence="4" id="KW-1133">Transmembrane helix</keyword>
<proteinExistence type="inferred from homology"/>
<sequence length="612" mass="69047">MSRVRVMDANFNRYFVGTIRLERIPKTKRSLHNSTSRFKKYSMFTASVGVGSSLLLEPARELLFPFPQRTSSERPRCILTLTNLSHQYDVVFRVRTRNPDAFTVRPTHGLVMPGARVQIILSASIETCERVAVMNSQDLQCLESSELFLVQNVERGQQSWAREKLDFNALASLRRFWQNVPNDCITENKMVCRFIEPRGESLTKTMQNKKVLSSSMNNTNVRYSEKKSLGPSAGEHRYRNKSSTQSLNQFTPPQDQRERSRRQNSVTNGASYYKIMEPPVSENQCEENTETWTKARPSLLYKNRISTSGLSSTIDDNSFNSNTVSKARPCDVMSNALTDRRGSLLYSITPSEVLPFHLKRATRYWGSTELCILNSSQSNCLIFKVRTSNQSGYVVQPSRGIVSIACIQKVVVTLCAPPDAIPSDVVKREATDGFLIEVAAVSRDIYDDFMKLEKPERIKKLASLWSLIPSSTRETTVLAVNLHIDKSKSDRGTSKSFENGNTISQGSRRHSYKSKNDLSPSFHQRMKGLFLSSSVPKTRESEDKLYSKHACSDPHNTEFTIPPIVASAVEGDSIHEHEAAHSVRHGDNAVIVVSADRIDTIDFTNPKLSFFI</sequence>
<evidence type="ECO:0000256" key="1">
    <source>
        <dbReference type="ARBA" id="ARBA00004211"/>
    </source>
</evidence>
<dbReference type="GO" id="GO:0005789">
    <property type="term" value="C:endoplasmic reticulum membrane"/>
    <property type="evidence" value="ECO:0007669"/>
    <property type="project" value="InterPro"/>
</dbReference>
<dbReference type="EMBL" id="SHOA02000016">
    <property type="protein sequence ID" value="TDH68617.1"/>
    <property type="molecule type" value="Genomic_DNA"/>
</dbReference>
<dbReference type="InterPro" id="IPR008962">
    <property type="entry name" value="PapD-like_sf"/>
</dbReference>
<dbReference type="RefSeq" id="XP_067818116.1">
    <property type="nucleotide sequence ID" value="XM_067958423.1"/>
</dbReference>
<feature type="compositionally biased region" description="Polar residues" evidence="6">
    <location>
        <begin position="494"/>
        <end position="506"/>
    </location>
</feature>
<evidence type="ECO:0000256" key="5">
    <source>
        <dbReference type="ARBA" id="ARBA00023136"/>
    </source>
</evidence>
<feature type="domain" description="MSP" evidence="7">
    <location>
        <begin position="53"/>
        <end position="195"/>
    </location>
</feature>
<dbReference type="InterPro" id="IPR000535">
    <property type="entry name" value="MSP_dom"/>
</dbReference>